<name>A0A317KUM2_9BACI</name>
<dbReference type="AlphaFoldDB" id="A0A317KUM2"/>
<sequence length="95" mass="10736">MLNQILTVGDYALDTFDNGKKAVFTNVITGETATVEFSSDWIQGTIVNIPITLIFYMRKQLMIDYTVDCNKNNINKKQVFFPDTLVVMPYSSANS</sequence>
<evidence type="ECO:0000313" key="2">
    <source>
        <dbReference type="Proteomes" id="UP000245624"/>
    </source>
</evidence>
<evidence type="ECO:0000313" key="1">
    <source>
        <dbReference type="EMBL" id="PWU67115.1"/>
    </source>
</evidence>
<dbReference type="EMBL" id="QGTD01000018">
    <property type="protein sequence ID" value="PWU67115.1"/>
    <property type="molecule type" value="Genomic_DNA"/>
</dbReference>
<keyword evidence="2" id="KW-1185">Reference proteome</keyword>
<gene>
    <name evidence="1" type="ORF">DLJ74_16180</name>
</gene>
<organism evidence="1 2">
    <name type="scientific">Gracilibacillus dipsosauri</name>
    <dbReference type="NCBI Taxonomy" id="178340"/>
    <lineage>
        <taxon>Bacteria</taxon>
        <taxon>Bacillati</taxon>
        <taxon>Bacillota</taxon>
        <taxon>Bacilli</taxon>
        <taxon>Bacillales</taxon>
        <taxon>Bacillaceae</taxon>
        <taxon>Gracilibacillus</taxon>
    </lineage>
</organism>
<proteinExistence type="predicted"/>
<protein>
    <submittedName>
        <fullName evidence="1">Uncharacterized protein</fullName>
    </submittedName>
</protein>
<accession>A0A317KUM2</accession>
<reference evidence="1 2" key="1">
    <citation type="submission" date="2018-05" db="EMBL/GenBank/DDBJ databases">
        <title>Genomic analysis of Gracilibacillus dipsosauri DD1 reveals novel features of a salt-tolerant amylase.</title>
        <authorList>
            <person name="Deutch C.E."/>
            <person name="Yang S."/>
        </authorList>
    </citation>
    <scope>NUCLEOTIDE SEQUENCE [LARGE SCALE GENOMIC DNA]</scope>
    <source>
        <strain evidence="1 2">DD1</strain>
    </source>
</reference>
<dbReference type="Proteomes" id="UP000245624">
    <property type="component" value="Unassembled WGS sequence"/>
</dbReference>
<comment type="caution">
    <text evidence="1">The sequence shown here is derived from an EMBL/GenBank/DDBJ whole genome shotgun (WGS) entry which is preliminary data.</text>
</comment>